<evidence type="ECO:0008006" key="7">
    <source>
        <dbReference type="Google" id="ProtNLM"/>
    </source>
</evidence>
<evidence type="ECO:0000256" key="3">
    <source>
        <dbReference type="ARBA" id="ARBA00023274"/>
    </source>
</evidence>
<sequence>MPFHGLIHFCGPAKFLLHTICEMIPHKTKRGATVLARLKHMNTRPFHGPIHFCAPAKFLWHTIYGMIPHKTKRGATVLARLKAYEGIPPPFTTRKRV</sequence>
<dbReference type="SUPFAM" id="SSF52161">
    <property type="entry name" value="Ribosomal protein L13"/>
    <property type="match status" value="2"/>
</dbReference>
<dbReference type="InterPro" id="IPR005822">
    <property type="entry name" value="Ribosomal_uL13"/>
</dbReference>
<evidence type="ECO:0000313" key="6">
    <source>
        <dbReference type="Proteomes" id="UP000775213"/>
    </source>
</evidence>
<reference evidence="5 6" key="1">
    <citation type="journal article" date="2021" name="Hortic Res">
        <title>Chromosome-scale assembly of the Dendrobium chrysotoxum genome enhances the understanding of orchid evolution.</title>
        <authorList>
            <person name="Zhang Y."/>
            <person name="Zhang G.Q."/>
            <person name="Zhang D."/>
            <person name="Liu X.D."/>
            <person name="Xu X.Y."/>
            <person name="Sun W.H."/>
            <person name="Yu X."/>
            <person name="Zhu X."/>
            <person name="Wang Z.W."/>
            <person name="Zhao X."/>
            <person name="Zhong W.Y."/>
            <person name="Chen H."/>
            <person name="Yin W.L."/>
            <person name="Huang T."/>
            <person name="Niu S.C."/>
            <person name="Liu Z.J."/>
        </authorList>
    </citation>
    <scope>NUCLEOTIDE SEQUENCE [LARGE SCALE GENOMIC DNA]</scope>
    <source>
        <strain evidence="5">Lindl</strain>
    </source>
</reference>
<dbReference type="Proteomes" id="UP000775213">
    <property type="component" value="Unassembled WGS sequence"/>
</dbReference>
<evidence type="ECO:0000256" key="1">
    <source>
        <dbReference type="ARBA" id="ARBA00006227"/>
    </source>
</evidence>
<organism evidence="5 6">
    <name type="scientific">Dendrobium chrysotoxum</name>
    <name type="common">Orchid</name>
    <dbReference type="NCBI Taxonomy" id="161865"/>
    <lineage>
        <taxon>Eukaryota</taxon>
        <taxon>Viridiplantae</taxon>
        <taxon>Streptophyta</taxon>
        <taxon>Embryophyta</taxon>
        <taxon>Tracheophyta</taxon>
        <taxon>Spermatophyta</taxon>
        <taxon>Magnoliopsida</taxon>
        <taxon>Liliopsida</taxon>
        <taxon>Asparagales</taxon>
        <taxon>Orchidaceae</taxon>
        <taxon>Epidendroideae</taxon>
        <taxon>Malaxideae</taxon>
        <taxon>Dendrobiinae</taxon>
        <taxon>Dendrobium</taxon>
    </lineage>
</organism>
<evidence type="ECO:0000313" key="5">
    <source>
        <dbReference type="EMBL" id="KAH0463831.1"/>
    </source>
</evidence>
<accession>A0AAV7H430</accession>
<comment type="caution">
    <text evidence="5">The sequence shown here is derived from an EMBL/GenBank/DDBJ whole genome shotgun (WGS) entry which is preliminary data.</text>
</comment>
<comment type="similarity">
    <text evidence="1 4">Belongs to the universal ribosomal protein uL13 family.</text>
</comment>
<evidence type="ECO:0000256" key="4">
    <source>
        <dbReference type="RuleBase" id="RU003877"/>
    </source>
</evidence>
<dbReference type="InterPro" id="IPR023563">
    <property type="entry name" value="Ribosomal_uL13_CS"/>
</dbReference>
<dbReference type="GO" id="GO:0006412">
    <property type="term" value="P:translation"/>
    <property type="evidence" value="ECO:0007669"/>
    <property type="project" value="InterPro"/>
</dbReference>
<keyword evidence="3 4" id="KW-0687">Ribonucleoprotein</keyword>
<keyword evidence="2 4" id="KW-0689">Ribosomal protein</keyword>
<name>A0AAV7H430_DENCH</name>
<dbReference type="PROSITE" id="PS00783">
    <property type="entry name" value="RIBOSOMAL_L13"/>
    <property type="match status" value="1"/>
</dbReference>
<keyword evidence="6" id="KW-1185">Reference proteome</keyword>
<dbReference type="GO" id="GO:0017148">
    <property type="term" value="P:negative regulation of translation"/>
    <property type="evidence" value="ECO:0007669"/>
    <property type="project" value="TreeGrafter"/>
</dbReference>
<dbReference type="InterPro" id="IPR036899">
    <property type="entry name" value="Ribosomal_uL13_sf"/>
</dbReference>
<gene>
    <name evidence="5" type="ORF">IEQ34_006617</name>
</gene>
<proteinExistence type="inferred from homology"/>
<protein>
    <recommendedName>
        <fullName evidence="7">60S ribosomal protein L13a</fullName>
    </recommendedName>
</protein>
<dbReference type="GO" id="GO:0003735">
    <property type="term" value="F:structural constituent of ribosome"/>
    <property type="evidence" value="ECO:0007669"/>
    <property type="project" value="InterPro"/>
</dbReference>
<dbReference type="EMBL" id="JAGFBR010000007">
    <property type="protein sequence ID" value="KAH0463831.1"/>
    <property type="molecule type" value="Genomic_DNA"/>
</dbReference>
<dbReference type="Pfam" id="PF00572">
    <property type="entry name" value="Ribosomal_L13"/>
    <property type="match status" value="1"/>
</dbReference>
<dbReference type="GO" id="GO:0003729">
    <property type="term" value="F:mRNA binding"/>
    <property type="evidence" value="ECO:0007669"/>
    <property type="project" value="TreeGrafter"/>
</dbReference>
<dbReference type="Gene3D" id="3.90.1180.10">
    <property type="entry name" value="Ribosomal protein L13"/>
    <property type="match status" value="2"/>
</dbReference>
<evidence type="ECO:0000256" key="2">
    <source>
        <dbReference type="ARBA" id="ARBA00022980"/>
    </source>
</evidence>
<dbReference type="GO" id="GO:0022625">
    <property type="term" value="C:cytosolic large ribosomal subunit"/>
    <property type="evidence" value="ECO:0007669"/>
    <property type="project" value="TreeGrafter"/>
</dbReference>
<dbReference type="PANTHER" id="PTHR11545">
    <property type="entry name" value="RIBOSOMAL PROTEIN L13"/>
    <property type="match status" value="1"/>
</dbReference>
<dbReference type="PANTHER" id="PTHR11545:SF39">
    <property type="entry name" value="LARGE RIBOSOMAL SUBUNIT PROTEIN UL13X-RELATED"/>
    <property type="match status" value="1"/>
</dbReference>
<dbReference type="AlphaFoldDB" id="A0AAV7H430"/>